<dbReference type="EMBL" id="JAFVMF010000025">
    <property type="protein sequence ID" value="MBO1361562.1"/>
    <property type="molecule type" value="Genomic_DNA"/>
</dbReference>
<protein>
    <submittedName>
        <fullName evidence="1">Uncharacterized protein</fullName>
    </submittedName>
</protein>
<gene>
    <name evidence="1" type="ORF">J2D73_17390</name>
</gene>
<dbReference type="RefSeq" id="WP_207883410.1">
    <property type="nucleotide sequence ID" value="NZ_JAFVMF010000025.1"/>
</dbReference>
<evidence type="ECO:0000313" key="1">
    <source>
        <dbReference type="EMBL" id="MBO1361562.1"/>
    </source>
</evidence>
<comment type="caution">
    <text evidence="1">The sequence shown here is derived from an EMBL/GenBank/DDBJ whole genome shotgun (WGS) entry which is preliminary data.</text>
</comment>
<keyword evidence="2" id="KW-1185">Reference proteome</keyword>
<reference evidence="1 2" key="1">
    <citation type="submission" date="2021-03" db="EMBL/GenBank/DDBJ databases">
        <title>The complete genome sequence of Acetobacter sacchari TBRC 11175.</title>
        <authorList>
            <person name="Charoenyingcharoen P."/>
            <person name="Yukphan P."/>
        </authorList>
    </citation>
    <scope>NUCLEOTIDE SEQUENCE [LARGE SCALE GENOMIC DNA]</scope>
    <source>
        <strain evidence="1 2">TBRC 11175</strain>
    </source>
</reference>
<accession>A0ABS3M068</accession>
<proteinExistence type="predicted"/>
<sequence length="111" mass="13132">MSDKLQAFLESGKYLPDFLRDFHDQKDVFKMLDDVRERSVKKNGCSRMADLSWVDAHIYTIDIFLWVMARNGYTLQKSRARQKFRDIHETVARAREEYLAQCNLEVRAANV</sequence>
<dbReference type="Proteomes" id="UP000664771">
    <property type="component" value="Unassembled WGS sequence"/>
</dbReference>
<organism evidence="1 2">
    <name type="scientific">Acetobacter sacchari</name>
    <dbReference type="NCBI Taxonomy" id="2661687"/>
    <lineage>
        <taxon>Bacteria</taxon>
        <taxon>Pseudomonadati</taxon>
        <taxon>Pseudomonadota</taxon>
        <taxon>Alphaproteobacteria</taxon>
        <taxon>Acetobacterales</taxon>
        <taxon>Acetobacteraceae</taxon>
        <taxon>Acetobacter</taxon>
    </lineage>
</organism>
<evidence type="ECO:0000313" key="2">
    <source>
        <dbReference type="Proteomes" id="UP000664771"/>
    </source>
</evidence>
<name>A0ABS3M068_9PROT</name>